<dbReference type="OrthoDB" id="4095076at2759"/>
<name>A0A1D2VNR1_9ASCO</name>
<dbReference type="EMBL" id="KV454476">
    <property type="protein sequence ID" value="ODV63207.1"/>
    <property type="molecule type" value="Genomic_DNA"/>
</dbReference>
<accession>A0A1D2VNR1</accession>
<evidence type="ECO:0000313" key="2">
    <source>
        <dbReference type="Proteomes" id="UP000095038"/>
    </source>
</evidence>
<keyword evidence="2" id="KW-1185">Reference proteome</keyword>
<gene>
    <name evidence="1" type="ORF">ASCRUDRAFT_31184</name>
</gene>
<organism evidence="1 2">
    <name type="scientific">Ascoidea rubescens DSM 1968</name>
    <dbReference type="NCBI Taxonomy" id="1344418"/>
    <lineage>
        <taxon>Eukaryota</taxon>
        <taxon>Fungi</taxon>
        <taxon>Dikarya</taxon>
        <taxon>Ascomycota</taxon>
        <taxon>Saccharomycotina</taxon>
        <taxon>Saccharomycetes</taxon>
        <taxon>Ascoideaceae</taxon>
        <taxon>Ascoidea</taxon>
    </lineage>
</organism>
<sequence>MLKITDLPLEIQLQIISQAPVLKLTSTYYYILYHQLYQKHLINEFSVGIFNIIKNSLIPLISYIKSLDSIRFCQRSLVARALKLSSYESQILGNNKRNNGEPELDITQIEFISDSWPIIYSLLKSPKFFFDINDFISIQKFDNNFTSLNYKYHQSKNIMSFNRIHSFTFQKSIFLSNGYYILNLAVSIKNYNFGLGTIKFQIFNKIESNNDDNDIKKLISTFYLSNNIDELMPKNKIVVLNLGKFKVENDNLNHSLNEIYIEMEEIGSMPIHGINFYYFDIKPMSSHIFQNYYDYKYFNYNYFYWFLN</sequence>
<feature type="non-terminal residue" evidence="1">
    <location>
        <position position="308"/>
    </location>
</feature>
<evidence type="ECO:0000313" key="1">
    <source>
        <dbReference type="EMBL" id="ODV63207.1"/>
    </source>
</evidence>
<dbReference type="RefSeq" id="XP_020049514.1">
    <property type="nucleotide sequence ID" value="XM_020190251.1"/>
</dbReference>
<reference evidence="2" key="1">
    <citation type="submission" date="2016-05" db="EMBL/GenBank/DDBJ databases">
        <title>Comparative genomics of biotechnologically important yeasts.</title>
        <authorList>
            <consortium name="DOE Joint Genome Institute"/>
            <person name="Riley R."/>
            <person name="Haridas S."/>
            <person name="Wolfe K.H."/>
            <person name="Lopes M.R."/>
            <person name="Hittinger C.T."/>
            <person name="Goker M."/>
            <person name="Salamov A."/>
            <person name="Wisecaver J."/>
            <person name="Long T.M."/>
            <person name="Aerts A.L."/>
            <person name="Barry K."/>
            <person name="Choi C."/>
            <person name="Clum A."/>
            <person name="Coughlan A.Y."/>
            <person name="Deshpande S."/>
            <person name="Douglass A.P."/>
            <person name="Hanson S.J."/>
            <person name="Klenk H.-P."/>
            <person name="Labutti K."/>
            <person name="Lapidus A."/>
            <person name="Lindquist E."/>
            <person name="Lipzen A."/>
            <person name="Meier-Kolthoff J.P."/>
            <person name="Ohm R.A."/>
            <person name="Otillar R.P."/>
            <person name="Pangilinan J."/>
            <person name="Peng Y."/>
            <person name="Rokas A."/>
            <person name="Rosa C.A."/>
            <person name="Scheuner C."/>
            <person name="Sibirny A.A."/>
            <person name="Slot J.C."/>
            <person name="Stielow J.B."/>
            <person name="Sun H."/>
            <person name="Kurtzman C.P."/>
            <person name="Blackwell M."/>
            <person name="Grigoriev I.V."/>
            <person name="Jeffries T.W."/>
        </authorList>
    </citation>
    <scope>NUCLEOTIDE SEQUENCE [LARGE SCALE GENOMIC DNA]</scope>
    <source>
        <strain evidence="2">DSM 1968</strain>
    </source>
</reference>
<dbReference type="InParanoid" id="A0A1D2VNR1"/>
<protein>
    <submittedName>
        <fullName evidence="1">Uncharacterized protein</fullName>
    </submittedName>
</protein>
<dbReference type="GeneID" id="30963887"/>
<proteinExistence type="predicted"/>
<dbReference type="AlphaFoldDB" id="A0A1D2VNR1"/>
<dbReference type="Proteomes" id="UP000095038">
    <property type="component" value="Unassembled WGS sequence"/>
</dbReference>